<organism evidence="11 12">
    <name type="scientific">Dyadobacter koreensis</name>
    <dbReference type="NCBI Taxonomy" id="408657"/>
    <lineage>
        <taxon>Bacteria</taxon>
        <taxon>Pseudomonadati</taxon>
        <taxon>Bacteroidota</taxon>
        <taxon>Cytophagia</taxon>
        <taxon>Cytophagales</taxon>
        <taxon>Spirosomataceae</taxon>
        <taxon>Dyadobacter</taxon>
    </lineage>
</organism>
<evidence type="ECO:0000256" key="7">
    <source>
        <dbReference type="ARBA" id="ARBA00022840"/>
    </source>
</evidence>
<evidence type="ECO:0000256" key="9">
    <source>
        <dbReference type="ARBA" id="ARBA00023136"/>
    </source>
</evidence>
<dbReference type="PANTHER" id="PTHR43790">
    <property type="entry name" value="CARBOHYDRATE TRANSPORT ATP-BINDING PROTEIN MG119-RELATED"/>
    <property type="match status" value="1"/>
</dbReference>
<dbReference type="GO" id="GO:0016887">
    <property type="term" value="F:ATP hydrolysis activity"/>
    <property type="evidence" value="ECO:0007669"/>
    <property type="project" value="InterPro"/>
</dbReference>
<dbReference type="SMART" id="SM00382">
    <property type="entry name" value="AAA"/>
    <property type="match status" value="2"/>
</dbReference>
<keyword evidence="4" id="KW-0762">Sugar transport</keyword>
<keyword evidence="9" id="KW-0472">Membrane</keyword>
<gene>
    <name evidence="11" type="ORF">SAMN04487995_6089</name>
</gene>
<feature type="domain" description="ABC transporter" evidence="10">
    <location>
        <begin position="279"/>
        <end position="519"/>
    </location>
</feature>
<evidence type="ECO:0000256" key="1">
    <source>
        <dbReference type="ARBA" id="ARBA00004202"/>
    </source>
</evidence>
<comment type="subcellular location">
    <subcellularLocation>
        <location evidence="1">Cell membrane</location>
        <topology evidence="1">Peripheral membrane protein</topology>
    </subcellularLocation>
</comment>
<dbReference type="InterPro" id="IPR027417">
    <property type="entry name" value="P-loop_NTPase"/>
</dbReference>
<evidence type="ECO:0000256" key="5">
    <source>
        <dbReference type="ARBA" id="ARBA00022737"/>
    </source>
</evidence>
<dbReference type="InterPro" id="IPR003593">
    <property type="entry name" value="AAA+_ATPase"/>
</dbReference>
<sequence>MIFKSVGRCPTLKYSALSGLFCFAMHDDILHISNLSKSYSGIKALDNVQLSVKRGEVHALMGENGAGKSTLMKILAGLITPDSGKIVLDGEVLKNTSVTDIIKKGISMIHQELLIVPELTVAQNIFLGREKSVTGTKVGWIQEKILTSKATELLGEIDVSIDADIKMKYLSVAQMQMVEIAKAISNDAKVIIMDEPTSAISNKEVDTLFRIIRELKSNGVAIIYISHKMDEIFEIADTITVLRDGKYIETQNASELTNDKLISLMVGRELNSMFPEPAVSTMNRIFEVRNLSRNGKFSNINFTVHAGEIFGIAGLMGAGRTEIARAIYGLDTLDSGKILIDGNLVTIKSPHDAVECGIGFVSEDRKGLGFIPELSVKHNVTLASLPEHLRGILLSNKSENHAADKMISELKIKSFDRDQKVANLSGGNQQKVVLGKVLLSSPKVIILDEPTRGVDVGAKFEIYKLIRNLAAQGIAIIMISSELPEILGLSDRIMILSKGIQKIILSREEATQELIMKYAVH</sequence>
<dbReference type="InterPro" id="IPR017871">
    <property type="entry name" value="ABC_transporter-like_CS"/>
</dbReference>
<dbReference type="EMBL" id="FNXY01000012">
    <property type="protein sequence ID" value="SEJ71817.1"/>
    <property type="molecule type" value="Genomic_DNA"/>
</dbReference>
<evidence type="ECO:0000313" key="11">
    <source>
        <dbReference type="EMBL" id="SEJ71817.1"/>
    </source>
</evidence>
<keyword evidence="8" id="KW-1278">Translocase</keyword>
<accession>A0A1H7B6D6</accession>
<keyword evidence="6" id="KW-0547">Nucleotide-binding</keyword>
<dbReference type="AlphaFoldDB" id="A0A1H7B6D6"/>
<dbReference type="Gene3D" id="3.40.50.300">
    <property type="entry name" value="P-loop containing nucleotide triphosphate hydrolases"/>
    <property type="match status" value="2"/>
</dbReference>
<dbReference type="PROSITE" id="PS00211">
    <property type="entry name" value="ABC_TRANSPORTER_1"/>
    <property type="match status" value="1"/>
</dbReference>
<keyword evidence="5" id="KW-0677">Repeat</keyword>
<dbReference type="InterPro" id="IPR050107">
    <property type="entry name" value="ABC_carbohydrate_import_ATPase"/>
</dbReference>
<dbReference type="GO" id="GO:0005886">
    <property type="term" value="C:plasma membrane"/>
    <property type="evidence" value="ECO:0007669"/>
    <property type="project" value="UniProtKB-SubCell"/>
</dbReference>
<evidence type="ECO:0000256" key="6">
    <source>
        <dbReference type="ARBA" id="ARBA00022741"/>
    </source>
</evidence>
<keyword evidence="3" id="KW-1003">Cell membrane</keyword>
<evidence type="ECO:0000256" key="3">
    <source>
        <dbReference type="ARBA" id="ARBA00022475"/>
    </source>
</evidence>
<evidence type="ECO:0000256" key="2">
    <source>
        <dbReference type="ARBA" id="ARBA00022448"/>
    </source>
</evidence>
<dbReference type="PANTHER" id="PTHR43790:SF3">
    <property type="entry name" value="D-ALLOSE IMPORT ATP-BINDING PROTEIN ALSA-RELATED"/>
    <property type="match status" value="1"/>
</dbReference>
<reference evidence="11 12" key="1">
    <citation type="submission" date="2016-10" db="EMBL/GenBank/DDBJ databases">
        <authorList>
            <person name="de Groot N.N."/>
        </authorList>
    </citation>
    <scope>NUCLEOTIDE SEQUENCE [LARGE SCALE GENOMIC DNA]</scope>
    <source>
        <strain evidence="11 12">DSM 19938</strain>
    </source>
</reference>
<dbReference type="STRING" id="408657.SAMN04487995_6089"/>
<dbReference type="GO" id="GO:0005524">
    <property type="term" value="F:ATP binding"/>
    <property type="evidence" value="ECO:0007669"/>
    <property type="project" value="UniProtKB-KW"/>
</dbReference>
<evidence type="ECO:0000259" key="10">
    <source>
        <dbReference type="PROSITE" id="PS50893"/>
    </source>
</evidence>
<evidence type="ECO:0000256" key="8">
    <source>
        <dbReference type="ARBA" id="ARBA00022967"/>
    </source>
</evidence>
<dbReference type="Proteomes" id="UP000199532">
    <property type="component" value="Unassembled WGS sequence"/>
</dbReference>
<evidence type="ECO:0000313" key="12">
    <source>
        <dbReference type="Proteomes" id="UP000199532"/>
    </source>
</evidence>
<feature type="domain" description="ABC transporter" evidence="10">
    <location>
        <begin position="30"/>
        <end position="269"/>
    </location>
</feature>
<evidence type="ECO:0000256" key="4">
    <source>
        <dbReference type="ARBA" id="ARBA00022597"/>
    </source>
</evidence>
<protein>
    <submittedName>
        <fullName evidence="11">Monosaccharide ABC transporter ATP-binding protein, CUT2 family</fullName>
    </submittedName>
</protein>
<dbReference type="FunFam" id="3.40.50.300:FF:000127">
    <property type="entry name" value="Ribose import ATP-binding protein RbsA"/>
    <property type="match status" value="1"/>
</dbReference>
<dbReference type="CDD" id="cd03216">
    <property type="entry name" value="ABC_Carb_Monos_I"/>
    <property type="match status" value="1"/>
</dbReference>
<dbReference type="SUPFAM" id="SSF52540">
    <property type="entry name" value="P-loop containing nucleoside triphosphate hydrolases"/>
    <property type="match status" value="2"/>
</dbReference>
<dbReference type="Pfam" id="PF00005">
    <property type="entry name" value="ABC_tran"/>
    <property type="match status" value="2"/>
</dbReference>
<dbReference type="PROSITE" id="PS50893">
    <property type="entry name" value="ABC_TRANSPORTER_2"/>
    <property type="match status" value="2"/>
</dbReference>
<dbReference type="CDD" id="cd03215">
    <property type="entry name" value="ABC_Carb_Monos_II"/>
    <property type="match status" value="1"/>
</dbReference>
<proteinExistence type="predicted"/>
<keyword evidence="12" id="KW-1185">Reference proteome</keyword>
<keyword evidence="2" id="KW-0813">Transport</keyword>
<keyword evidence="7 11" id="KW-0067">ATP-binding</keyword>
<dbReference type="InterPro" id="IPR003439">
    <property type="entry name" value="ABC_transporter-like_ATP-bd"/>
</dbReference>
<name>A0A1H7B6D6_9BACT</name>